<evidence type="ECO:0000256" key="7">
    <source>
        <dbReference type="RuleBase" id="RU363032"/>
    </source>
</evidence>
<dbReference type="Pfam" id="PF19300">
    <property type="entry name" value="BPD_transp_1_N"/>
    <property type="match status" value="1"/>
</dbReference>
<dbReference type="STRING" id="1321606.SAMD00020551_1347"/>
<dbReference type="InterPro" id="IPR035906">
    <property type="entry name" value="MetI-like_sf"/>
</dbReference>
<evidence type="ECO:0000256" key="3">
    <source>
        <dbReference type="ARBA" id="ARBA00022475"/>
    </source>
</evidence>
<dbReference type="Pfam" id="PF00528">
    <property type="entry name" value="BPD_transp_1"/>
    <property type="match status" value="1"/>
</dbReference>
<keyword evidence="2 7" id="KW-0813">Transport</keyword>
<feature type="transmembrane region" description="Helical" evidence="7">
    <location>
        <begin position="103"/>
        <end position="124"/>
    </location>
</feature>
<comment type="similarity">
    <text evidence="7">Belongs to the binding-protein-dependent transport system permease family.</text>
</comment>
<evidence type="ECO:0000259" key="8">
    <source>
        <dbReference type="PROSITE" id="PS50928"/>
    </source>
</evidence>
<evidence type="ECO:0000313" key="9">
    <source>
        <dbReference type="EMBL" id="GAM13209.1"/>
    </source>
</evidence>
<comment type="subcellular location">
    <subcellularLocation>
        <location evidence="1 7">Cell membrane</location>
        <topology evidence="1 7">Multi-pass membrane protein</topology>
    </subcellularLocation>
</comment>
<dbReference type="GO" id="GO:0055085">
    <property type="term" value="P:transmembrane transport"/>
    <property type="evidence" value="ECO:0007669"/>
    <property type="project" value="InterPro"/>
</dbReference>
<dbReference type="PANTHER" id="PTHR43163:SF6">
    <property type="entry name" value="DIPEPTIDE TRANSPORT SYSTEM PERMEASE PROTEIN DPPB-RELATED"/>
    <property type="match status" value="1"/>
</dbReference>
<feature type="domain" description="ABC transmembrane type-1" evidence="8">
    <location>
        <begin position="97"/>
        <end position="323"/>
    </location>
</feature>
<dbReference type="RefSeq" id="WP_052442108.1">
    <property type="nucleotide sequence ID" value="NZ_BASE01000028.1"/>
</dbReference>
<organism evidence="9 10">
    <name type="scientific">Mesobacillus selenatarsenatis (strain DSM 18680 / JCM 14380 / FERM P-15431 / SF-1)</name>
    <dbReference type="NCBI Taxonomy" id="1321606"/>
    <lineage>
        <taxon>Bacteria</taxon>
        <taxon>Bacillati</taxon>
        <taxon>Bacillota</taxon>
        <taxon>Bacilli</taxon>
        <taxon>Bacillales</taxon>
        <taxon>Bacillaceae</taxon>
        <taxon>Mesobacillus</taxon>
    </lineage>
</organism>
<comment type="caution">
    <text evidence="9">The sequence shown here is derived from an EMBL/GenBank/DDBJ whole genome shotgun (WGS) entry which is preliminary data.</text>
</comment>
<keyword evidence="5 7" id="KW-1133">Transmembrane helix</keyword>
<dbReference type="PANTHER" id="PTHR43163">
    <property type="entry name" value="DIPEPTIDE TRANSPORT SYSTEM PERMEASE PROTEIN DPPB-RELATED"/>
    <property type="match status" value="1"/>
</dbReference>
<dbReference type="SUPFAM" id="SSF161098">
    <property type="entry name" value="MetI-like"/>
    <property type="match status" value="1"/>
</dbReference>
<dbReference type="PROSITE" id="PS50928">
    <property type="entry name" value="ABC_TM1"/>
    <property type="match status" value="1"/>
</dbReference>
<feature type="transmembrane region" description="Helical" evidence="7">
    <location>
        <begin position="200"/>
        <end position="219"/>
    </location>
</feature>
<keyword evidence="4 7" id="KW-0812">Transmembrane</keyword>
<evidence type="ECO:0000313" key="10">
    <source>
        <dbReference type="Proteomes" id="UP000031014"/>
    </source>
</evidence>
<keyword evidence="10" id="KW-1185">Reference proteome</keyword>
<evidence type="ECO:0000256" key="4">
    <source>
        <dbReference type="ARBA" id="ARBA00022692"/>
    </source>
</evidence>
<keyword evidence="3" id="KW-1003">Cell membrane</keyword>
<dbReference type="Gene3D" id="1.10.3720.10">
    <property type="entry name" value="MetI-like"/>
    <property type="match status" value="1"/>
</dbReference>
<feature type="transmembrane region" description="Helical" evidence="7">
    <location>
        <begin position="304"/>
        <end position="327"/>
    </location>
</feature>
<name>A0A0A8X1Q6_MESS1</name>
<dbReference type="GO" id="GO:0005886">
    <property type="term" value="C:plasma membrane"/>
    <property type="evidence" value="ECO:0007669"/>
    <property type="project" value="UniProtKB-SubCell"/>
</dbReference>
<feature type="transmembrane region" description="Helical" evidence="7">
    <location>
        <begin position="12"/>
        <end position="32"/>
    </location>
</feature>
<evidence type="ECO:0000256" key="1">
    <source>
        <dbReference type="ARBA" id="ARBA00004651"/>
    </source>
</evidence>
<evidence type="ECO:0000256" key="6">
    <source>
        <dbReference type="ARBA" id="ARBA00023136"/>
    </source>
</evidence>
<dbReference type="Proteomes" id="UP000031014">
    <property type="component" value="Unassembled WGS sequence"/>
</dbReference>
<accession>A0A0A8X1Q6</accession>
<evidence type="ECO:0000256" key="5">
    <source>
        <dbReference type="ARBA" id="ARBA00022989"/>
    </source>
</evidence>
<dbReference type="InterPro" id="IPR000515">
    <property type="entry name" value="MetI-like"/>
</dbReference>
<feature type="transmembrane region" description="Helical" evidence="7">
    <location>
        <begin position="262"/>
        <end position="284"/>
    </location>
</feature>
<dbReference type="EMBL" id="BASE01000028">
    <property type="protein sequence ID" value="GAM13209.1"/>
    <property type="molecule type" value="Genomic_DNA"/>
</dbReference>
<evidence type="ECO:0000256" key="2">
    <source>
        <dbReference type="ARBA" id="ARBA00022448"/>
    </source>
</evidence>
<dbReference type="OrthoDB" id="9773683at2"/>
<protein>
    <submittedName>
        <fullName evidence="9">Dipeptide transport system permease protein DppB</fullName>
    </submittedName>
</protein>
<reference evidence="9 10" key="1">
    <citation type="submission" date="2013-06" db="EMBL/GenBank/DDBJ databases">
        <title>Whole genome shotgun sequence of Bacillus selenatarsenatis SF-1.</title>
        <authorList>
            <person name="Kuroda M."/>
            <person name="Sei K."/>
            <person name="Yamashita M."/>
            <person name="Ike M."/>
        </authorList>
    </citation>
    <scope>NUCLEOTIDE SEQUENCE [LARGE SCALE GENOMIC DNA]</scope>
    <source>
        <strain evidence="9 10">SF-1</strain>
    </source>
</reference>
<gene>
    <name evidence="9" type="ORF">SAMD00020551_1347</name>
</gene>
<keyword evidence="6 7" id="KW-0472">Membrane</keyword>
<proteinExistence type="inferred from homology"/>
<dbReference type="InterPro" id="IPR045621">
    <property type="entry name" value="BPD_transp_1_N"/>
</dbReference>
<sequence length="337" mass="37166">MDALRYTVKRILLMIPILIGISILTFFISNTIPGDPARLAAGPYADAKVIEELQEKMGLNDPVYVQYFNYMKNLLQGDLGNSNYSHQPVMEDIKQYFPATLELTFFSMFITILIGIPLGVISASKKDKVADQFARVMALIGVAMPAFWLGIIFLLFFYLKLGVLPGSGRLDTGLAPPETITGMYTIDALLTGNWTVFKSAVIHLILPGITQAAVTIGMITRMTRSSMLEVLRSDYIRTAFAKGGSEKRVLYGHALRNGMMPIMTLLGMTFGHSLGGSVLVESVFSWPGLGKYAVNAITYLDFPAVMAVTILIAVLFILVNLIIDILYQVVDPRLNYD</sequence>
<dbReference type="CDD" id="cd06261">
    <property type="entry name" value="TM_PBP2"/>
    <property type="match status" value="1"/>
</dbReference>
<feature type="transmembrane region" description="Helical" evidence="7">
    <location>
        <begin position="136"/>
        <end position="159"/>
    </location>
</feature>
<dbReference type="AlphaFoldDB" id="A0A0A8X1Q6"/>